<dbReference type="Proteomes" id="UP001470230">
    <property type="component" value="Unassembled WGS sequence"/>
</dbReference>
<protein>
    <submittedName>
        <fullName evidence="2">Uncharacterized protein</fullName>
    </submittedName>
</protein>
<dbReference type="EMBL" id="JAPFFF010000027">
    <property type="protein sequence ID" value="KAK8847734.1"/>
    <property type="molecule type" value="Genomic_DNA"/>
</dbReference>
<accession>A0ABR2HIX9</accession>
<gene>
    <name evidence="2" type="ORF">M9Y10_018763</name>
</gene>
<keyword evidence="1" id="KW-1133">Transmembrane helix</keyword>
<feature type="transmembrane region" description="Helical" evidence="1">
    <location>
        <begin position="99"/>
        <end position="121"/>
    </location>
</feature>
<keyword evidence="1" id="KW-0472">Membrane</keyword>
<proteinExistence type="predicted"/>
<keyword evidence="3" id="KW-1185">Reference proteome</keyword>
<evidence type="ECO:0000313" key="2">
    <source>
        <dbReference type="EMBL" id="KAK8847734.1"/>
    </source>
</evidence>
<evidence type="ECO:0000313" key="3">
    <source>
        <dbReference type="Proteomes" id="UP001470230"/>
    </source>
</evidence>
<reference evidence="2 3" key="1">
    <citation type="submission" date="2024-04" db="EMBL/GenBank/DDBJ databases">
        <title>Tritrichomonas musculus Genome.</title>
        <authorList>
            <person name="Alves-Ferreira E."/>
            <person name="Grigg M."/>
            <person name="Lorenzi H."/>
            <person name="Galac M."/>
        </authorList>
    </citation>
    <scope>NUCLEOTIDE SEQUENCE [LARGE SCALE GENOMIC DNA]</scope>
    <source>
        <strain evidence="2 3">EAF2021</strain>
    </source>
</reference>
<sequence length="126" mass="15201">MERYNASCRSSKLKEKFLLKNGENMLRKKIFFYKECDIQLNINVKESFYDFVQLIMKREMSEGNLSSRPSSLIKLKNEEKKESRFLRKMQKKMIKEDKMMIQQMVSFFLLKNLLILLKTFIPLRAT</sequence>
<keyword evidence="1" id="KW-0812">Transmembrane</keyword>
<comment type="caution">
    <text evidence="2">The sequence shown here is derived from an EMBL/GenBank/DDBJ whole genome shotgun (WGS) entry which is preliminary data.</text>
</comment>
<organism evidence="2 3">
    <name type="scientific">Tritrichomonas musculus</name>
    <dbReference type="NCBI Taxonomy" id="1915356"/>
    <lineage>
        <taxon>Eukaryota</taxon>
        <taxon>Metamonada</taxon>
        <taxon>Parabasalia</taxon>
        <taxon>Tritrichomonadida</taxon>
        <taxon>Tritrichomonadidae</taxon>
        <taxon>Tritrichomonas</taxon>
    </lineage>
</organism>
<evidence type="ECO:0000256" key="1">
    <source>
        <dbReference type="SAM" id="Phobius"/>
    </source>
</evidence>
<name>A0ABR2HIX9_9EUKA</name>